<feature type="non-terminal residue" evidence="1">
    <location>
        <position position="88"/>
    </location>
</feature>
<keyword evidence="2" id="KW-1185">Reference proteome</keyword>
<gene>
    <name evidence="1" type="primary">jg4881</name>
    <name evidence="1" type="ORF">PAEG_LOCUS910</name>
</gene>
<accession>A0A8S4QCE1</accession>
<sequence>MPDKDIDFSDAAMFYERLYHKPIRKSVDDFNVNDFGEWNALLQALHRRDDTFYIVGVGKGEHLLLPAVSHNVTRPPKMALILPALTGN</sequence>
<evidence type="ECO:0000313" key="2">
    <source>
        <dbReference type="Proteomes" id="UP000838756"/>
    </source>
</evidence>
<organism evidence="1 2">
    <name type="scientific">Pararge aegeria aegeria</name>
    <dbReference type="NCBI Taxonomy" id="348720"/>
    <lineage>
        <taxon>Eukaryota</taxon>
        <taxon>Metazoa</taxon>
        <taxon>Ecdysozoa</taxon>
        <taxon>Arthropoda</taxon>
        <taxon>Hexapoda</taxon>
        <taxon>Insecta</taxon>
        <taxon>Pterygota</taxon>
        <taxon>Neoptera</taxon>
        <taxon>Endopterygota</taxon>
        <taxon>Lepidoptera</taxon>
        <taxon>Glossata</taxon>
        <taxon>Ditrysia</taxon>
        <taxon>Papilionoidea</taxon>
        <taxon>Nymphalidae</taxon>
        <taxon>Satyrinae</taxon>
        <taxon>Satyrini</taxon>
        <taxon>Parargina</taxon>
        <taxon>Pararge</taxon>
    </lineage>
</organism>
<dbReference type="Proteomes" id="UP000838756">
    <property type="component" value="Unassembled WGS sequence"/>
</dbReference>
<proteinExistence type="predicted"/>
<dbReference type="OrthoDB" id="644067at2759"/>
<reference evidence="1" key="1">
    <citation type="submission" date="2022-03" db="EMBL/GenBank/DDBJ databases">
        <authorList>
            <person name="Lindestad O."/>
        </authorList>
    </citation>
    <scope>NUCLEOTIDE SEQUENCE</scope>
</reference>
<name>A0A8S4QCE1_9NEOP</name>
<comment type="caution">
    <text evidence="1">The sequence shown here is derived from an EMBL/GenBank/DDBJ whole genome shotgun (WGS) entry which is preliminary data.</text>
</comment>
<evidence type="ECO:0000313" key="1">
    <source>
        <dbReference type="EMBL" id="CAH2208294.1"/>
    </source>
</evidence>
<dbReference type="EMBL" id="CAKXAJ010002986">
    <property type="protein sequence ID" value="CAH2208294.1"/>
    <property type="molecule type" value="Genomic_DNA"/>
</dbReference>
<protein>
    <submittedName>
        <fullName evidence="1">Jg4881 protein</fullName>
    </submittedName>
</protein>
<dbReference type="AlphaFoldDB" id="A0A8S4QCE1"/>